<dbReference type="OrthoDB" id="695345at2759"/>
<proteinExistence type="predicted"/>
<dbReference type="InParanoid" id="C5YKY5"/>
<dbReference type="HOGENOM" id="CLU_1380206_0_0_1"/>
<keyword evidence="3" id="KW-1185">Reference proteome</keyword>
<gene>
    <name evidence="2" type="ORF">SORBI_3007G128400</name>
</gene>
<reference evidence="3" key="2">
    <citation type="journal article" date="2018" name="Plant J.">
        <title>The Sorghum bicolor reference genome: improved assembly, gene annotations, a transcriptome atlas, and signatures of genome organization.</title>
        <authorList>
            <person name="McCormick R.F."/>
            <person name="Truong S.K."/>
            <person name="Sreedasyam A."/>
            <person name="Jenkins J."/>
            <person name="Shu S."/>
            <person name="Sims D."/>
            <person name="Kennedy M."/>
            <person name="Amirebrahimi M."/>
            <person name="Weers B.D."/>
            <person name="McKinley B."/>
            <person name="Mattison A."/>
            <person name="Morishige D.T."/>
            <person name="Grimwood J."/>
            <person name="Schmutz J."/>
            <person name="Mullet J.E."/>
        </authorList>
    </citation>
    <scope>NUCLEOTIDE SEQUENCE [LARGE SCALE GENOMIC DNA]</scope>
    <source>
        <strain evidence="3">cv. BTx623</strain>
    </source>
</reference>
<evidence type="ECO:0000313" key="3">
    <source>
        <dbReference type="Proteomes" id="UP000000768"/>
    </source>
</evidence>
<dbReference type="Gramene" id="EES13837">
    <property type="protein sequence ID" value="EES13837"/>
    <property type="gene ID" value="SORBI_3007G128400"/>
</dbReference>
<reference evidence="2 3" key="1">
    <citation type="journal article" date="2009" name="Nature">
        <title>The Sorghum bicolor genome and the diversification of grasses.</title>
        <authorList>
            <person name="Paterson A.H."/>
            <person name="Bowers J.E."/>
            <person name="Bruggmann R."/>
            <person name="Dubchak I."/>
            <person name="Grimwood J."/>
            <person name="Gundlach H."/>
            <person name="Haberer G."/>
            <person name="Hellsten U."/>
            <person name="Mitros T."/>
            <person name="Poliakov A."/>
            <person name="Schmutz J."/>
            <person name="Spannagl M."/>
            <person name="Tang H."/>
            <person name="Wang X."/>
            <person name="Wicker T."/>
            <person name="Bharti A.K."/>
            <person name="Chapman J."/>
            <person name="Feltus F.A."/>
            <person name="Gowik U."/>
            <person name="Grigoriev I.V."/>
            <person name="Lyons E."/>
            <person name="Maher C.A."/>
            <person name="Martis M."/>
            <person name="Narechania A."/>
            <person name="Otillar R.P."/>
            <person name="Penning B.W."/>
            <person name="Salamov A.A."/>
            <person name="Wang Y."/>
            <person name="Zhang L."/>
            <person name="Carpita N.C."/>
            <person name="Freeling M."/>
            <person name="Gingle A.R."/>
            <person name="Hash C.T."/>
            <person name="Keller B."/>
            <person name="Klein P."/>
            <person name="Kresovich S."/>
            <person name="McCann M.C."/>
            <person name="Ming R."/>
            <person name="Peterson D.G."/>
            <person name="Mehboob-ur-Rahman"/>
            <person name="Ware D."/>
            <person name="Westhoff P."/>
            <person name="Mayer K.F."/>
            <person name="Messing J."/>
            <person name="Rokhsar D.S."/>
        </authorList>
    </citation>
    <scope>NUCLEOTIDE SEQUENCE [LARGE SCALE GENOMIC DNA]</scope>
    <source>
        <strain evidence="3">cv. BTx623</strain>
    </source>
</reference>
<sequence length="209" mass="21208">MTVAVAGGAAKASPPPVPALGRPDWAAAKALTYLCFASMWVGGAGVATAAFIDLASSGGASDMGFPVLSALLKLSSDAVHFGALLALVVVLLLLRAAFRLVVTDLGGDMGMGIDKIPRESMGSMLGDTAVIGWLASLPFLLLSFVGCLVLTVLSPTKGSLTTRISTAVIDVGILGSMVLSCFVTIPSLALKLWRISPGVESHAPADSIV</sequence>
<feature type="transmembrane region" description="Helical" evidence="1">
    <location>
        <begin position="123"/>
        <end position="152"/>
    </location>
</feature>
<dbReference type="OMA" id="ACFDIIP"/>
<evidence type="ECO:0000256" key="1">
    <source>
        <dbReference type="SAM" id="Phobius"/>
    </source>
</evidence>
<evidence type="ECO:0000313" key="2">
    <source>
        <dbReference type="EMBL" id="EES13837.1"/>
    </source>
</evidence>
<feature type="transmembrane region" description="Helical" evidence="1">
    <location>
        <begin position="164"/>
        <end position="185"/>
    </location>
</feature>
<protein>
    <submittedName>
        <fullName evidence="2">Uncharacterized protein</fullName>
    </submittedName>
</protein>
<feature type="transmembrane region" description="Helical" evidence="1">
    <location>
        <begin position="30"/>
        <end position="52"/>
    </location>
</feature>
<keyword evidence="1" id="KW-0812">Transmembrane</keyword>
<accession>C5YKY5</accession>
<keyword evidence="1" id="KW-0472">Membrane</keyword>
<dbReference type="EMBL" id="CM000766">
    <property type="protein sequence ID" value="EES13837.1"/>
    <property type="molecule type" value="Genomic_DNA"/>
</dbReference>
<dbReference type="KEGG" id="sbi:8075620"/>
<keyword evidence="1" id="KW-1133">Transmembrane helix</keyword>
<organism evidence="2 3">
    <name type="scientific">Sorghum bicolor</name>
    <name type="common">Sorghum</name>
    <name type="synonym">Sorghum vulgare</name>
    <dbReference type="NCBI Taxonomy" id="4558"/>
    <lineage>
        <taxon>Eukaryota</taxon>
        <taxon>Viridiplantae</taxon>
        <taxon>Streptophyta</taxon>
        <taxon>Embryophyta</taxon>
        <taxon>Tracheophyta</taxon>
        <taxon>Spermatophyta</taxon>
        <taxon>Magnoliopsida</taxon>
        <taxon>Liliopsida</taxon>
        <taxon>Poales</taxon>
        <taxon>Poaceae</taxon>
        <taxon>PACMAD clade</taxon>
        <taxon>Panicoideae</taxon>
        <taxon>Andropogonodae</taxon>
        <taxon>Andropogoneae</taxon>
        <taxon>Sorghinae</taxon>
        <taxon>Sorghum</taxon>
    </lineage>
</organism>
<dbReference type="Proteomes" id="UP000000768">
    <property type="component" value="Chromosome 7"/>
</dbReference>
<name>C5YKY5_SORBI</name>
<feature type="transmembrane region" description="Helical" evidence="1">
    <location>
        <begin position="78"/>
        <end position="102"/>
    </location>
</feature>
<dbReference type="AlphaFoldDB" id="C5YKY5"/>